<dbReference type="Pfam" id="PF02971">
    <property type="entry name" value="FTCD"/>
    <property type="match status" value="1"/>
</dbReference>
<sequence>MNPNVLVECVPNFSEGRRPEVIEAIAGAIAAQGVKVLSVSADADHNRCVITFIGSPEAVARAALRGAEVAIRLIDLNHHKGSHPRMGAVDVIPFVPVQNCTMEDCVALARQVGEALGNMGVPVFLYEEAATRPDRRNLADIRRGEFEGLRELIGVDPAKDPDFGPKRIHPTAGCTAVGARMPLIAFNVNLGTSDLSIAKKIARAVRGSSGGLVHCKAIAVPLQDRNQVQVSMNMVNYKETPLHRAFELIRIEAERYGVPVVGSEIVGLVPVDALVGVARHYLRLEGFKTDQVLEKRLVD</sequence>
<comment type="subcellular location">
    <subcellularLocation>
        <location evidence="1">Cytoplasm</location>
    </subcellularLocation>
</comment>
<dbReference type="EMBL" id="LWLV01000086">
    <property type="protein sequence ID" value="OTA42072.1"/>
    <property type="molecule type" value="Genomic_DNA"/>
</dbReference>
<evidence type="ECO:0000256" key="2">
    <source>
        <dbReference type="ARBA" id="ARBA00005082"/>
    </source>
</evidence>
<organism evidence="10 11">
    <name type="scientific">Symbiobacterium thermophilum</name>
    <dbReference type="NCBI Taxonomy" id="2734"/>
    <lineage>
        <taxon>Bacteria</taxon>
        <taxon>Bacillati</taxon>
        <taxon>Bacillota</taxon>
        <taxon>Clostridia</taxon>
        <taxon>Eubacteriales</taxon>
        <taxon>Symbiobacteriaceae</taxon>
        <taxon>Symbiobacterium</taxon>
    </lineage>
</organism>
<dbReference type="InterPro" id="IPR013802">
    <property type="entry name" value="Formiminotransferase_C"/>
</dbReference>
<dbReference type="Proteomes" id="UP000194267">
    <property type="component" value="Unassembled WGS sequence"/>
</dbReference>
<comment type="pathway">
    <text evidence="2">Amino-acid degradation; L-histidine degradation into L-glutamate; L-glutamate from N-formimidoyl-L-glutamate (transferase route): step 1/1.</text>
</comment>
<evidence type="ECO:0000259" key="8">
    <source>
        <dbReference type="SMART" id="SM01221"/>
    </source>
</evidence>
<dbReference type="Gene3D" id="3.30.70.670">
    <property type="entry name" value="Formiminotransferase, C-terminal subdomain"/>
    <property type="match status" value="1"/>
</dbReference>
<protein>
    <recommendedName>
        <fullName evidence="3">glutamate formimidoyltransferase</fullName>
        <ecNumber evidence="3">2.1.2.5</ecNumber>
    </recommendedName>
</protein>
<dbReference type="Pfam" id="PF07837">
    <property type="entry name" value="FTCD_N"/>
    <property type="match status" value="1"/>
</dbReference>
<dbReference type="SMART" id="SM01222">
    <property type="entry name" value="FTCD_N"/>
    <property type="match status" value="1"/>
</dbReference>
<evidence type="ECO:0000313" key="11">
    <source>
        <dbReference type="Proteomes" id="UP000194267"/>
    </source>
</evidence>
<comment type="caution">
    <text evidence="10">The sequence shown here is derived from an EMBL/GenBank/DDBJ whole genome shotgun (WGS) entry which is preliminary data.</text>
</comment>
<evidence type="ECO:0000256" key="3">
    <source>
        <dbReference type="ARBA" id="ARBA00012252"/>
    </source>
</evidence>
<dbReference type="SUPFAM" id="SSF55116">
    <property type="entry name" value="Formiminotransferase domain of formiminotransferase-cyclodeaminase"/>
    <property type="match status" value="2"/>
</dbReference>
<dbReference type="GO" id="GO:0005737">
    <property type="term" value="C:cytoplasm"/>
    <property type="evidence" value="ECO:0007669"/>
    <property type="project" value="UniProtKB-SubCell"/>
</dbReference>
<dbReference type="InterPro" id="IPR051623">
    <property type="entry name" value="FTCD"/>
</dbReference>
<keyword evidence="6" id="KW-0369">Histidine metabolism</keyword>
<evidence type="ECO:0000313" key="10">
    <source>
        <dbReference type="EMBL" id="OTA42072.1"/>
    </source>
</evidence>
<dbReference type="EC" id="2.1.2.5" evidence="3"/>
<gene>
    <name evidence="10" type="ORF">A6D92_01745</name>
</gene>
<dbReference type="InterPro" id="IPR012886">
    <property type="entry name" value="Formiminotransferase_N"/>
</dbReference>
<dbReference type="SMART" id="SM01221">
    <property type="entry name" value="FTCD"/>
    <property type="match status" value="1"/>
</dbReference>
<keyword evidence="7" id="KW-0290">Folate-binding</keyword>
<feature type="domain" description="Formiminotransferase N-terminal subdomain" evidence="9">
    <location>
        <begin position="5"/>
        <end position="181"/>
    </location>
</feature>
<dbReference type="PANTHER" id="PTHR12234:SF8">
    <property type="entry name" value="FORMIMINOTRANSFERASE-CYCLODEAMINASE"/>
    <property type="match status" value="1"/>
</dbReference>
<dbReference type="GO" id="GO:0005542">
    <property type="term" value="F:folic acid binding"/>
    <property type="evidence" value="ECO:0007669"/>
    <property type="project" value="UniProtKB-KW"/>
</dbReference>
<dbReference type="InterPro" id="IPR022384">
    <property type="entry name" value="FormiminoTrfase_cat_dom_sf"/>
</dbReference>
<evidence type="ECO:0000256" key="6">
    <source>
        <dbReference type="ARBA" id="ARBA00022808"/>
    </source>
</evidence>
<dbReference type="UniPathway" id="UPA00379">
    <property type="reaction ID" value="UER00555"/>
</dbReference>
<dbReference type="GO" id="GO:0019557">
    <property type="term" value="P:L-histidine catabolic process to glutamate and formate"/>
    <property type="evidence" value="ECO:0007669"/>
    <property type="project" value="UniProtKB-UniPathway"/>
</dbReference>
<reference evidence="11" key="1">
    <citation type="submission" date="2016-04" db="EMBL/GenBank/DDBJ databases">
        <authorList>
            <person name="Antunes L.P."/>
            <person name="Martins L.F."/>
            <person name="Pereira R.V."/>
            <person name="Thomas A.M."/>
            <person name="Barbosa D."/>
            <person name="Nascimento L."/>
            <person name="Silva G.M."/>
            <person name="Condomitti G.W."/>
            <person name="Digiampietri L.A."/>
            <person name="Lombardi K.C."/>
            <person name="Ramos P.L."/>
            <person name="Quaggio R.B."/>
            <person name="Oliveira J.C."/>
            <person name="Pascon R.C."/>
            <person name="Cruz J.B."/>
            <person name="Silva A.M."/>
            <person name="Setubal J.C."/>
        </authorList>
    </citation>
    <scope>NUCLEOTIDE SEQUENCE [LARGE SCALE GENOMIC DNA]</scope>
</reference>
<evidence type="ECO:0000256" key="7">
    <source>
        <dbReference type="ARBA" id="ARBA00022954"/>
    </source>
</evidence>
<evidence type="ECO:0000256" key="5">
    <source>
        <dbReference type="ARBA" id="ARBA00022679"/>
    </source>
</evidence>
<proteinExistence type="predicted"/>
<evidence type="ECO:0000256" key="1">
    <source>
        <dbReference type="ARBA" id="ARBA00004496"/>
    </source>
</evidence>
<evidence type="ECO:0000256" key="4">
    <source>
        <dbReference type="ARBA" id="ARBA00022490"/>
    </source>
</evidence>
<dbReference type="PANTHER" id="PTHR12234">
    <property type="entry name" value="FORMIMINOTRANSFERASE-CYCLODEAMINASE"/>
    <property type="match status" value="1"/>
</dbReference>
<evidence type="ECO:0000259" key="9">
    <source>
        <dbReference type="SMART" id="SM01222"/>
    </source>
</evidence>
<dbReference type="InterPro" id="IPR037070">
    <property type="entry name" value="Formiminotransferase_C_sf"/>
</dbReference>
<name>A0A1Y2T6E6_SYMTR</name>
<dbReference type="InterPro" id="IPR004227">
    <property type="entry name" value="Formiminotransferase_cat"/>
</dbReference>
<keyword evidence="4" id="KW-0963">Cytoplasm</keyword>
<dbReference type="NCBIfam" id="TIGR02024">
    <property type="entry name" value="FtcD"/>
    <property type="match status" value="1"/>
</dbReference>
<dbReference type="AlphaFoldDB" id="A0A1Y2T6E6"/>
<dbReference type="InterPro" id="IPR037064">
    <property type="entry name" value="Formiminotransferase_N_sf"/>
</dbReference>
<accession>A0A1Y2T6E6</accession>
<dbReference type="GO" id="GO:0030409">
    <property type="term" value="F:glutamate formimidoyltransferase activity"/>
    <property type="evidence" value="ECO:0007669"/>
    <property type="project" value="UniProtKB-EC"/>
</dbReference>
<feature type="domain" description="Formiminotransferase C-terminal subdomain" evidence="8">
    <location>
        <begin position="182"/>
        <end position="296"/>
    </location>
</feature>
<dbReference type="Gene3D" id="3.30.990.10">
    <property type="entry name" value="Formiminotransferase, N-terminal subdomain"/>
    <property type="match status" value="1"/>
</dbReference>
<dbReference type="GO" id="GO:0019556">
    <property type="term" value="P:L-histidine catabolic process to glutamate and formamide"/>
    <property type="evidence" value="ECO:0007669"/>
    <property type="project" value="UniProtKB-UniPathway"/>
</dbReference>
<keyword evidence="5 10" id="KW-0808">Transferase</keyword>